<gene>
    <name evidence="2" type="ORF">H7F49_01890</name>
</gene>
<keyword evidence="2" id="KW-0378">Hydrolase</keyword>
<dbReference type="InterPro" id="IPR032466">
    <property type="entry name" value="Metal_Hydrolase"/>
</dbReference>
<dbReference type="Proteomes" id="UP000520156">
    <property type="component" value="Unassembled WGS sequence"/>
</dbReference>
<keyword evidence="3" id="KW-1185">Reference proteome</keyword>
<dbReference type="Gene3D" id="2.30.40.10">
    <property type="entry name" value="Urease, subunit C, domain 1"/>
    <property type="match status" value="1"/>
</dbReference>
<dbReference type="GO" id="GO:0016810">
    <property type="term" value="F:hydrolase activity, acting on carbon-nitrogen (but not peptide) bonds"/>
    <property type="evidence" value="ECO:0007669"/>
    <property type="project" value="InterPro"/>
</dbReference>
<organism evidence="2 3">
    <name type="scientific">Novosphingobium aerophilum</name>
    <dbReference type="NCBI Taxonomy" id="2839843"/>
    <lineage>
        <taxon>Bacteria</taxon>
        <taxon>Pseudomonadati</taxon>
        <taxon>Pseudomonadota</taxon>
        <taxon>Alphaproteobacteria</taxon>
        <taxon>Sphingomonadales</taxon>
        <taxon>Sphingomonadaceae</taxon>
        <taxon>Novosphingobium</taxon>
    </lineage>
</organism>
<dbReference type="InterPro" id="IPR011059">
    <property type="entry name" value="Metal-dep_hydrolase_composite"/>
</dbReference>
<dbReference type="Gene3D" id="3.10.310.70">
    <property type="match status" value="1"/>
</dbReference>
<dbReference type="SUPFAM" id="SSF51338">
    <property type="entry name" value="Composite domain of metallo-dependent hydrolases"/>
    <property type="match status" value="1"/>
</dbReference>
<dbReference type="Pfam" id="PF07969">
    <property type="entry name" value="Amidohydro_3"/>
    <property type="match status" value="1"/>
</dbReference>
<evidence type="ECO:0000313" key="3">
    <source>
        <dbReference type="Proteomes" id="UP000520156"/>
    </source>
</evidence>
<reference evidence="2 3" key="1">
    <citation type="submission" date="2020-08" db="EMBL/GenBank/DDBJ databases">
        <title>The genome sequence of Novosphingobium flavum 4Y4.</title>
        <authorList>
            <person name="Liu Y."/>
        </authorList>
    </citation>
    <scope>NUCLEOTIDE SEQUENCE [LARGE SCALE GENOMIC DNA]</scope>
    <source>
        <strain evidence="2 3">4Y4</strain>
    </source>
</reference>
<dbReference type="EMBL" id="JACLAU010000001">
    <property type="protein sequence ID" value="MBC2650454.1"/>
    <property type="molecule type" value="Genomic_DNA"/>
</dbReference>
<dbReference type="SUPFAM" id="SSF51556">
    <property type="entry name" value="Metallo-dependent hydrolases"/>
    <property type="match status" value="1"/>
</dbReference>
<evidence type="ECO:0000313" key="2">
    <source>
        <dbReference type="EMBL" id="MBC2650454.1"/>
    </source>
</evidence>
<dbReference type="AlphaFoldDB" id="A0A7X1F576"/>
<feature type="domain" description="Amidohydrolase 3" evidence="1">
    <location>
        <begin position="37"/>
        <end position="458"/>
    </location>
</feature>
<dbReference type="PANTHER" id="PTHR22642:SF2">
    <property type="entry name" value="PROTEIN LONG AFTER FAR-RED 3"/>
    <property type="match status" value="1"/>
</dbReference>
<sequence length="463" mass="49272">MVIRRAELADGSVQDVLVEQGVIRAIGPALAVADAVEIAAAGGRLLPGLADHHLHLAATTVGRQSVPCGPPEVDGPEALARALAAAPGSGWIRGIGYHESVAGLPTCTMLDEIVADRPLRIQHRSGRMWFFNSAGLDRLLSCGEPLPDGLEHSGGVWTGRLFDADAWLRRALVGTMPDFTETSATLARWGVTALTDMSVANGLAEARHFRAQKDSGALRQKIVLAGSLELAGMTPQHALARGAFKLHLHEAHLPDWSETLARMGAARQQDRGTAIHCVTEAELAFAIGLLAELGPVPGDRIEHGSVVSDGLRDALAGLAVPVVVQPAFVTARGDRYLADIPAEEWPWLYRLAGLQQAGLVLAGGSDAPYGPLDPWEAMRAAVERRTASGAPFGPAEALSPEAALALYLADPLDLRRTRRVAPGEPGDLCLLDRPWREARTSLDAGLVRLTLIDGRIVFDRDRD</sequence>
<proteinExistence type="predicted"/>
<protein>
    <submittedName>
        <fullName evidence="2">Amidohydrolase family protein</fullName>
    </submittedName>
</protein>
<name>A0A7X1F576_9SPHN</name>
<dbReference type="PANTHER" id="PTHR22642">
    <property type="entry name" value="IMIDAZOLONEPROPIONASE"/>
    <property type="match status" value="1"/>
</dbReference>
<dbReference type="InterPro" id="IPR013108">
    <property type="entry name" value="Amidohydro_3"/>
</dbReference>
<comment type="caution">
    <text evidence="2">The sequence shown here is derived from an EMBL/GenBank/DDBJ whole genome shotgun (WGS) entry which is preliminary data.</text>
</comment>
<accession>A0A7X1F576</accession>
<dbReference type="Gene3D" id="3.20.20.140">
    <property type="entry name" value="Metal-dependent hydrolases"/>
    <property type="match status" value="1"/>
</dbReference>
<evidence type="ECO:0000259" key="1">
    <source>
        <dbReference type="Pfam" id="PF07969"/>
    </source>
</evidence>